<evidence type="ECO:0000256" key="1">
    <source>
        <dbReference type="SAM" id="MobiDB-lite"/>
    </source>
</evidence>
<feature type="region of interest" description="Disordered" evidence="1">
    <location>
        <begin position="27"/>
        <end position="48"/>
    </location>
</feature>
<gene>
    <name evidence="3" type="ORF">ACFQ03_14155</name>
</gene>
<dbReference type="PROSITE" id="PS51257">
    <property type="entry name" value="PROKAR_LIPOPROTEIN"/>
    <property type="match status" value="1"/>
</dbReference>
<comment type="caution">
    <text evidence="3">The sequence shown here is derived from an EMBL/GenBank/DDBJ whole genome shotgun (WGS) entry which is preliminary data.</text>
</comment>
<feature type="chain" id="PRO_5045929165" evidence="2">
    <location>
        <begin position="26"/>
        <end position="404"/>
    </location>
</feature>
<keyword evidence="4" id="KW-1185">Reference proteome</keyword>
<protein>
    <submittedName>
        <fullName evidence="3">Transcriptional regulator</fullName>
    </submittedName>
</protein>
<reference evidence="4" key="1">
    <citation type="journal article" date="2019" name="Int. J. Syst. Evol. Microbiol.">
        <title>The Global Catalogue of Microorganisms (GCM) 10K type strain sequencing project: providing services to taxonomists for standard genome sequencing and annotation.</title>
        <authorList>
            <consortium name="The Broad Institute Genomics Platform"/>
            <consortium name="The Broad Institute Genome Sequencing Center for Infectious Disease"/>
            <person name="Wu L."/>
            <person name="Ma J."/>
        </authorList>
    </citation>
    <scope>NUCLEOTIDE SEQUENCE [LARGE SCALE GENOMIC DNA]</scope>
    <source>
        <strain evidence="4">CCUG 57263</strain>
    </source>
</reference>
<proteinExistence type="predicted"/>
<feature type="signal peptide" evidence="2">
    <location>
        <begin position="1"/>
        <end position="25"/>
    </location>
</feature>
<accession>A0ABW3DCI5</accession>
<evidence type="ECO:0000256" key="2">
    <source>
        <dbReference type="SAM" id="SignalP"/>
    </source>
</evidence>
<dbReference type="RefSeq" id="WP_379288912.1">
    <property type="nucleotide sequence ID" value="NZ_JBHTIU010000043.1"/>
</dbReference>
<name>A0ABW3DCI5_9BACL</name>
<sequence length="404" mass="43958">MNKKLLIVILLLSVLLAAGCAQINANSERSIDPSPRTESQANNKTDAPDMAATPVVSKLKLEKIQGDIKSIHYADGNKVLISADKLYLYDLGTGNVVAEAPREAFEGENYWVIDSGYVAVGVKISTGKSNGSMLTTNEGMAYSAVFYDRELNKQSEFHFNSLLDGDDVLSTDSFSFSSDGNQAAYATLSGLYLYDFRKDKRTTVIDLLSEDYKGRSGLATIEQIGFTNEDKTIAFKAQSLDVPAIPGKPSFDTCGTVNTDGSALSNRTFDNYICKELTAYNKVLFLAEDFTVPSGKILVMDTPGGTTKLHTLTEKGESGFVTGSDSGRYFATSLADKNGTGWKIRVYHTETGKLEAEQLVSSDGKELYMARDPKIKVIDDIRTCIVLLGSTQADIETKVVISQF</sequence>
<dbReference type="SUPFAM" id="SSF82171">
    <property type="entry name" value="DPP6 N-terminal domain-like"/>
    <property type="match status" value="1"/>
</dbReference>
<evidence type="ECO:0000313" key="3">
    <source>
        <dbReference type="EMBL" id="MFD0870299.1"/>
    </source>
</evidence>
<dbReference type="EMBL" id="JBHTIU010000043">
    <property type="protein sequence ID" value="MFD0870299.1"/>
    <property type="molecule type" value="Genomic_DNA"/>
</dbReference>
<organism evidence="3 4">
    <name type="scientific">Paenibacillus residui</name>
    <dbReference type="NCBI Taxonomy" id="629724"/>
    <lineage>
        <taxon>Bacteria</taxon>
        <taxon>Bacillati</taxon>
        <taxon>Bacillota</taxon>
        <taxon>Bacilli</taxon>
        <taxon>Bacillales</taxon>
        <taxon>Paenibacillaceae</taxon>
        <taxon>Paenibacillus</taxon>
    </lineage>
</organism>
<keyword evidence="2" id="KW-0732">Signal</keyword>
<dbReference type="Proteomes" id="UP001597120">
    <property type="component" value="Unassembled WGS sequence"/>
</dbReference>
<feature type="compositionally biased region" description="Polar residues" evidence="1">
    <location>
        <begin position="36"/>
        <end position="45"/>
    </location>
</feature>
<evidence type="ECO:0000313" key="4">
    <source>
        <dbReference type="Proteomes" id="UP001597120"/>
    </source>
</evidence>